<comment type="caution">
    <text evidence="2">The sequence shown here is derived from an EMBL/GenBank/DDBJ whole genome shotgun (WGS) entry which is preliminary data.</text>
</comment>
<organism evidence="2">
    <name type="scientific">Vibrio coralliilyticus</name>
    <dbReference type="NCBI Taxonomy" id="190893"/>
    <lineage>
        <taxon>Bacteria</taxon>
        <taxon>Pseudomonadati</taxon>
        <taxon>Pseudomonadota</taxon>
        <taxon>Gammaproteobacteria</taxon>
        <taxon>Vibrionales</taxon>
        <taxon>Vibrionaceae</taxon>
        <taxon>Vibrio</taxon>
    </lineage>
</organism>
<sequence>MTQPLPLIWLPGLLCDGALFEDVNQALPQWVAPECVSLSALPTMEQLAADVLAKAPQEFVLGGLSMGGILAFEVYRQAPERVKGLILMDTNSADEKPEVSEKRYALVNRALKGEFDQITPEVLMSVLIHPSRVNELDLTARIEQMALNVGLEAFQAHADALATRPDARPLLADISVPTLVITGKDDLLCPIDNHLLMAKHIPDVTLHVLANCGHLSSMELPGAVARRISDWLTLNKPQWF</sequence>
<dbReference type="AlphaFoldDB" id="A0A837GAZ3"/>
<dbReference type="GO" id="GO:0016301">
    <property type="term" value="F:kinase activity"/>
    <property type="evidence" value="ECO:0007669"/>
    <property type="project" value="UniProtKB-KW"/>
</dbReference>
<dbReference type="Pfam" id="PF00561">
    <property type="entry name" value="Abhydrolase_1"/>
    <property type="match status" value="1"/>
</dbReference>
<proteinExistence type="predicted"/>
<evidence type="ECO:0000259" key="1">
    <source>
        <dbReference type="Pfam" id="PF00561"/>
    </source>
</evidence>
<feature type="domain" description="AB hydrolase-1" evidence="1">
    <location>
        <begin position="55"/>
        <end position="219"/>
    </location>
</feature>
<dbReference type="RefSeq" id="WP_045984799.1">
    <property type="nucleotide sequence ID" value="NZ_CP063051.1"/>
</dbReference>
<dbReference type="InterPro" id="IPR050266">
    <property type="entry name" value="AB_hydrolase_sf"/>
</dbReference>
<dbReference type="PANTHER" id="PTHR43798">
    <property type="entry name" value="MONOACYLGLYCEROL LIPASE"/>
    <property type="match status" value="1"/>
</dbReference>
<dbReference type="SUPFAM" id="SSF53474">
    <property type="entry name" value="alpha/beta-Hydrolases"/>
    <property type="match status" value="1"/>
</dbReference>
<evidence type="ECO:0000313" key="2">
    <source>
        <dbReference type="EMBL" id="KJY77818.1"/>
    </source>
</evidence>
<accession>A0A837GAZ3</accession>
<dbReference type="PRINTS" id="PR00111">
    <property type="entry name" value="ABHYDROLASE"/>
</dbReference>
<protein>
    <submittedName>
        <fullName evidence="2">Histidine kinase</fullName>
    </submittedName>
</protein>
<reference evidence="2" key="1">
    <citation type="journal article" date="2015" name="BMC Genomics">
        <title>Genome mining reveals unlocked bioactive potential of marine Gram-negative bacteria.</title>
        <authorList>
            <person name="Machado H."/>
            <person name="Sonnenschein E.C."/>
            <person name="Melchiorsen J."/>
            <person name="Gram L."/>
        </authorList>
    </citation>
    <scope>NUCLEOTIDE SEQUENCE</scope>
    <source>
        <strain evidence="2">S2052</strain>
    </source>
</reference>
<dbReference type="Gene3D" id="3.40.50.1820">
    <property type="entry name" value="alpha/beta hydrolase"/>
    <property type="match status" value="1"/>
</dbReference>
<keyword evidence="2" id="KW-0808">Transferase</keyword>
<gene>
    <name evidence="2" type="ORF">TW71_01945</name>
</gene>
<dbReference type="InterPro" id="IPR029058">
    <property type="entry name" value="AB_hydrolase_fold"/>
</dbReference>
<keyword evidence="2" id="KW-0418">Kinase</keyword>
<dbReference type="InterPro" id="IPR000073">
    <property type="entry name" value="AB_hydrolase_1"/>
</dbReference>
<dbReference type="EMBL" id="JXXR01000001">
    <property type="protein sequence ID" value="KJY77818.1"/>
    <property type="molecule type" value="Genomic_DNA"/>
</dbReference>
<dbReference type="PANTHER" id="PTHR43798:SF29">
    <property type="entry name" value="AB HYDROLASE-1 DOMAIN-CONTAINING PROTEIN"/>
    <property type="match status" value="1"/>
</dbReference>
<name>A0A837GAZ3_9VIBR</name>